<evidence type="ECO:0000256" key="4">
    <source>
        <dbReference type="ARBA" id="ARBA00022692"/>
    </source>
</evidence>
<keyword evidence="4 7" id="KW-0812">Transmembrane</keyword>
<evidence type="ECO:0000256" key="2">
    <source>
        <dbReference type="ARBA" id="ARBA00006464"/>
    </source>
</evidence>
<dbReference type="Proteomes" id="UP001500021">
    <property type="component" value="Unassembled WGS sequence"/>
</dbReference>
<comment type="similarity">
    <text evidence="2">Belongs to the bacterial sugar transferase family.</text>
</comment>
<feature type="transmembrane region" description="Helical" evidence="7">
    <location>
        <begin position="109"/>
        <end position="127"/>
    </location>
</feature>
<evidence type="ECO:0000256" key="7">
    <source>
        <dbReference type="SAM" id="Phobius"/>
    </source>
</evidence>
<dbReference type="PANTHER" id="PTHR30576:SF21">
    <property type="entry name" value="UDP-GLUCOSE:UNDECAPRENYL-PHOSPHATE GLUCOSE-1-PHOSPHATE TRANSFERASE"/>
    <property type="match status" value="1"/>
</dbReference>
<comment type="subcellular location">
    <subcellularLocation>
        <location evidence="1">Membrane</location>
        <topology evidence="1">Multi-pass membrane protein</topology>
    </subcellularLocation>
</comment>
<dbReference type="Gene3D" id="3.40.50.720">
    <property type="entry name" value="NAD(P)-binding Rossmann-like Domain"/>
    <property type="match status" value="1"/>
</dbReference>
<feature type="transmembrane region" description="Helical" evidence="7">
    <location>
        <begin position="281"/>
        <end position="302"/>
    </location>
</feature>
<keyword evidence="10" id="KW-1185">Reference proteome</keyword>
<dbReference type="InterPro" id="IPR003362">
    <property type="entry name" value="Bact_transf"/>
</dbReference>
<dbReference type="RefSeq" id="WP_343813588.1">
    <property type="nucleotide sequence ID" value="NZ_BAAAFA010000001.1"/>
</dbReference>
<dbReference type="SUPFAM" id="SSF51735">
    <property type="entry name" value="NAD(P)-binding Rossmann-fold domains"/>
    <property type="match status" value="1"/>
</dbReference>
<name>A0ABN1L257_9GAMM</name>
<protein>
    <submittedName>
        <fullName evidence="9">Undecaprenyl-phosphate glucose phosphotransferase</fullName>
    </submittedName>
</protein>
<gene>
    <name evidence="9" type="ORF">GCM10009111_00830</name>
</gene>
<evidence type="ECO:0000256" key="1">
    <source>
        <dbReference type="ARBA" id="ARBA00004141"/>
    </source>
</evidence>
<accession>A0ABN1L257</accession>
<dbReference type="NCBIfam" id="TIGR03025">
    <property type="entry name" value="EPS_sugtrans"/>
    <property type="match status" value="1"/>
</dbReference>
<evidence type="ECO:0000256" key="6">
    <source>
        <dbReference type="ARBA" id="ARBA00023136"/>
    </source>
</evidence>
<evidence type="ECO:0000256" key="5">
    <source>
        <dbReference type="ARBA" id="ARBA00022989"/>
    </source>
</evidence>
<feature type="transmembrane region" description="Helical" evidence="7">
    <location>
        <begin position="43"/>
        <end position="62"/>
    </location>
</feature>
<dbReference type="Pfam" id="PF02397">
    <property type="entry name" value="Bac_transf"/>
    <property type="match status" value="1"/>
</dbReference>
<reference evidence="9 10" key="1">
    <citation type="journal article" date="2019" name="Int. J. Syst. Evol. Microbiol.">
        <title>The Global Catalogue of Microorganisms (GCM) 10K type strain sequencing project: providing services to taxonomists for standard genome sequencing and annotation.</title>
        <authorList>
            <consortium name="The Broad Institute Genomics Platform"/>
            <consortium name="The Broad Institute Genome Sequencing Center for Infectious Disease"/>
            <person name="Wu L."/>
            <person name="Ma J."/>
        </authorList>
    </citation>
    <scope>NUCLEOTIDE SEQUENCE [LARGE SCALE GENOMIC DNA]</scope>
    <source>
        <strain evidence="9 10">JCM 15608</strain>
    </source>
</reference>
<feature type="domain" description="Bacterial sugar transferase" evidence="8">
    <location>
        <begin position="276"/>
        <end position="459"/>
    </location>
</feature>
<proteinExistence type="inferred from homology"/>
<dbReference type="Pfam" id="PF13727">
    <property type="entry name" value="CoA_binding_3"/>
    <property type="match status" value="1"/>
</dbReference>
<keyword evidence="6 7" id="KW-0472">Membrane</keyword>
<keyword evidence="3" id="KW-0808">Transferase</keyword>
<feature type="transmembrane region" description="Helical" evidence="7">
    <location>
        <begin position="16"/>
        <end position="37"/>
    </location>
</feature>
<keyword evidence="5 7" id="KW-1133">Transmembrane helix</keyword>
<evidence type="ECO:0000259" key="8">
    <source>
        <dbReference type="Pfam" id="PF02397"/>
    </source>
</evidence>
<evidence type="ECO:0000313" key="10">
    <source>
        <dbReference type="Proteomes" id="UP001500021"/>
    </source>
</evidence>
<dbReference type="PANTHER" id="PTHR30576">
    <property type="entry name" value="COLANIC BIOSYNTHESIS UDP-GLUCOSE LIPID CARRIER TRANSFERASE"/>
    <property type="match status" value="1"/>
</dbReference>
<organism evidence="9 10">
    <name type="scientific">Colwellia asteriadis</name>
    <dbReference type="NCBI Taxonomy" id="517723"/>
    <lineage>
        <taxon>Bacteria</taxon>
        <taxon>Pseudomonadati</taxon>
        <taxon>Pseudomonadota</taxon>
        <taxon>Gammaproteobacteria</taxon>
        <taxon>Alteromonadales</taxon>
        <taxon>Colwelliaceae</taxon>
        <taxon>Colwellia</taxon>
    </lineage>
</organism>
<dbReference type="NCBIfam" id="TIGR03023">
    <property type="entry name" value="WcaJ_sugtrans"/>
    <property type="match status" value="1"/>
</dbReference>
<sequence length="467" mass="53104">MSSGLISSIQSSFSTFYRIVDLLLISMVFFIATYSYGVELDTHYYLVLLISLSCFLFLSQTFELYRSWRTSTTFALLSYTSLVWVSCCLVLMILAYFTKTGANYSRVAMGIWLVATLFGLCAWRVLFRALLVHFRKSGLNAKSVIIIGATPTGLNLAAQINQNPQHGLKLYGFYEDRPAERLPDMEGYEVKGTVAEGVALVKANPEISHVYIAMPMKAEARITDILNQCSDTTATVHIIPDFFIFNLLHARWQNVGNMQTLSIFDSPFNGFNRAVKRLEDLVLASIILAIISVPMLFIGLAVKLTSKGPIIFKQKRYGLDGKEICIYKFRSMTLVNKKVDDVVQATRFDARITPLGSFLRRTSLDELPQFINVLQGNMSIVGPRPHAVQHNEEYRKLIDGYMLRHKAKPGITGWAQINGWRGETDTLDKMERRIEFDLKYIHRWSLLFDLKIILLTIFKGFINKNAY</sequence>
<comment type="caution">
    <text evidence="9">The sequence shown here is derived from an EMBL/GenBank/DDBJ whole genome shotgun (WGS) entry which is preliminary data.</text>
</comment>
<evidence type="ECO:0000313" key="9">
    <source>
        <dbReference type="EMBL" id="GAA0810253.1"/>
    </source>
</evidence>
<dbReference type="EMBL" id="BAAAFA010000001">
    <property type="protein sequence ID" value="GAA0810253.1"/>
    <property type="molecule type" value="Genomic_DNA"/>
</dbReference>
<evidence type="ECO:0000256" key="3">
    <source>
        <dbReference type="ARBA" id="ARBA00022679"/>
    </source>
</evidence>
<dbReference type="InterPro" id="IPR017475">
    <property type="entry name" value="EPS_sugar_tfrase"/>
</dbReference>
<dbReference type="InterPro" id="IPR036291">
    <property type="entry name" value="NAD(P)-bd_dom_sf"/>
</dbReference>
<feature type="transmembrane region" description="Helical" evidence="7">
    <location>
        <begin position="74"/>
        <end position="97"/>
    </location>
</feature>
<dbReference type="InterPro" id="IPR017473">
    <property type="entry name" value="Undecaprenyl-P_gluc_Ptfrase"/>
</dbReference>